<dbReference type="InterPro" id="IPR007374">
    <property type="entry name" value="ASCH_domain"/>
</dbReference>
<evidence type="ECO:0000259" key="1">
    <source>
        <dbReference type="SMART" id="SM01022"/>
    </source>
</evidence>
<feature type="domain" description="ASCH" evidence="1">
    <location>
        <begin position="5"/>
        <end position="98"/>
    </location>
</feature>
<dbReference type="SUPFAM" id="SSF88697">
    <property type="entry name" value="PUA domain-like"/>
    <property type="match status" value="1"/>
</dbReference>
<protein>
    <recommendedName>
        <fullName evidence="1">ASCH domain-containing protein</fullName>
    </recommendedName>
</protein>
<proteinExistence type="predicted"/>
<sequence>MKVLMSIKPKYADKIFLGEKLYELRRKIFKKRVNTIIVYSSAPIMKVVGEFEIDDIIVSTPEEIFRKFNSYICILKEDYFSYFLGADIAYAIKVGKVIKYSETKDLSDFGINRAPQSYIYIE</sequence>
<organism evidence="2 3">
    <name type="scientific">Rodentibacter haemolyticus</name>
    <dbReference type="NCBI Taxonomy" id="2778911"/>
    <lineage>
        <taxon>Bacteria</taxon>
        <taxon>Pseudomonadati</taxon>
        <taxon>Pseudomonadota</taxon>
        <taxon>Gammaproteobacteria</taxon>
        <taxon>Pasteurellales</taxon>
        <taxon>Pasteurellaceae</taxon>
        <taxon>Rodentibacter</taxon>
    </lineage>
</organism>
<gene>
    <name evidence="2" type="ORF">IHV77_06945</name>
</gene>
<name>A0ABX6UUT8_9PAST</name>
<dbReference type="InterPro" id="IPR015947">
    <property type="entry name" value="PUA-like_sf"/>
</dbReference>
<keyword evidence="3" id="KW-1185">Reference proteome</keyword>
<dbReference type="SMART" id="SM01022">
    <property type="entry name" value="ASCH"/>
    <property type="match status" value="1"/>
</dbReference>
<evidence type="ECO:0000313" key="2">
    <source>
        <dbReference type="EMBL" id="QPB41679.1"/>
    </source>
</evidence>
<dbReference type="EMBL" id="CP063056">
    <property type="protein sequence ID" value="QPB41679.1"/>
    <property type="molecule type" value="Genomic_DNA"/>
</dbReference>
<dbReference type="Proteomes" id="UP000663069">
    <property type="component" value="Chromosome"/>
</dbReference>
<accession>A0ABX6UUT8</accession>
<dbReference type="Gene3D" id="2.30.130.30">
    <property type="entry name" value="Hypothetical protein"/>
    <property type="match status" value="1"/>
</dbReference>
<evidence type="ECO:0000313" key="3">
    <source>
        <dbReference type="Proteomes" id="UP000663069"/>
    </source>
</evidence>
<reference evidence="2 3" key="1">
    <citation type="submission" date="2020-10" db="EMBL/GenBank/DDBJ databases">
        <title>Genome Sequencing of Rodentibacter spp. strain DSM111151.</title>
        <authorList>
            <person name="Benga L."/>
            <person name="Lautwein T."/>
        </authorList>
    </citation>
    <scope>NUCLEOTIDE SEQUENCE [LARGE SCALE GENOMIC DNA]</scope>
    <source>
        <strain evidence="2 3">DSM 111151</strain>
    </source>
</reference>